<dbReference type="InterPro" id="IPR005181">
    <property type="entry name" value="SASA"/>
</dbReference>
<evidence type="ECO:0000256" key="1">
    <source>
        <dbReference type="ARBA" id="ARBA00022801"/>
    </source>
</evidence>
<sequence>MVQCFLLRNMADWKITHRTLTLLLLLLSLAATAKKRAVYITMGQSNAEGRETIDKLPHELRQGYRHLRFANIRENSLWKFGERQLLEDRTWSFQDIVNGLIDRTAKQDFYAIKCTYGGTAIALHQTNPWIPTWNASVEYLDTARAYRGHEADGKAYKIGNSLALAFAEGFATLVAGELSHLKDGYEVKAILWHQGESDRKAGSQYYRNLATLIAYFRDTIFHVTGDKRTRHLPVIIGTVSHLSRQYNAEVEAAQLRLDHEDSNLHLIDMSQAELKADQLHFDSLSTVQLGRKMFDKLVEIGSLK</sequence>
<proteinExistence type="predicted"/>
<keyword evidence="1" id="KW-0378">Hydrolase</keyword>
<dbReference type="PANTHER" id="PTHR31988:SF19">
    <property type="entry name" value="9-O-ACETYL-N-ACETYLNEURAMINIC ACID DEACETYLASE-RELATED"/>
    <property type="match status" value="1"/>
</dbReference>
<evidence type="ECO:0000313" key="4">
    <source>
        <dbReference type="Proteomes" id="UP000007820"/>
    </source>
</evidence>
<feature type="domain" description="Sialate O-acetylesterase" evidence="2">
    <location>
        <begin position="182"/>
        <end position="298"/>
    </location>
</feature>
<reference evidence="3 4" key="1">
    <citation type="submission" date="2011-04" db="EMBL/GenBank/DDBJ databases">
        <authorList>
            <person name="Muzny D."/>
            <person name="Qin X."/>
            <person name="Deng J."/>
            <person name="Jiang H."/>
            <person name="Liu Y."/>
            <person name="Qu J."/>
            <person name="Song X.-Z."/>
            <person name="Zhang L."/>
            <person name="Thornton R."/>
            <person name="Coyle M."/>
            <person name="Francisco L."/>
            <person name="Jackson L."/>
            <person name="Javaid M."/>
            <person name="Korchina V."/>
            <person name="Kovar C."/>
            <person name="Mata R."/>
            <person name="Mathew T."/>
            <person name="Ngo R."/>
            <person name="Nguyen L."/>
            <person name="Nguyen N."/>
            <person name="Okwuonu G."/>
            <person name="Ongeri F."/>
            <person name="Pham C."/>
            <person name="Simmons D."/>
            <person name="Wilczek-Boney K."/>
            <person name="Hale W."/>
            <person name="Jakkamsetti A."/>
            <person name="Pham P."/>
            <person name="Ruth R."/>
            <person name="San Lucas F."/>
            <person name="Warren J."/>
            <person name="Zhang J."/>
            <person name="Zhao Z."/>
            <person name="Zhou C."/>
            <person name="Zhu D."/>
            <person name="Lee S."/>
            <person name="Bess C."/>
            <person name="Blankenburg K."/>
            <person name="Forbes L."/>
            <person name="Fu Q."/>
            <person name="Gubbala S."/>
            <person name="Hirani K."/>
            <person name="Jayaseelan J.C."/>
            <person name="Lara F."/>
            <person name="Munidasa M."/>
            <person name="Palculict T."/>
            <person name="Patil S."/>
            <person name="Pu L.-L."/>
            <person name="Saada N."/>
            <person name="Tang L."/>
            <person name="Weissenberger G."/>
            <person name="Zhu Y."/>
            <person name="Hemphill L."/>
            <person name="Shang Y."/>
            <person name="Youmans B."/>
            <person name="Ayvaz T."/>
            <person name="Ross M."/>
            <person name="Santibanez J."/>
            <person name="Aqrawi P."/>
            <person name="Gross S."/>
            <person name="Joshi V."/>
            <person name="Fowler G."/>
            <person name="Nazareth L."/>
            <person name="Reid J."/>
            <person name="Worley K."/>
            <person name="Petrosino J."/>
            <person name="Highlander S."/>
            <person name="Gibbs R."/>
        </authorList>
    </citation>
    <scope>NUCLEOTIDE SEQUENCE [LARGE SCALE GENOMIC DNA]</scope>
    <source>
        <strain evidence="3 4">DSM 3688</strain>
    </source>
</reference>
<dbReference type="InterPro" id="IPR036514">
    <property type="entry name" value="SGNH_hydro_sf"/>
</dbReference>
<dbReference type="AlphaFoldDB" id="F9D225"/>
<dbReference type="Pfam" id="PF03629">
    <property type="entry name" value="SASA"/>
    <property type="match status" value="1"/>
</dbReference>
<dbReference type="EMBL" id="AFPW01000012">
    <property type="protein sequence ID" value="EGQ15843.1"/>
    <property type="molecule type" value="Genomic_DNA"/>
</dbReference>
<gene>
    <name evidence="3" type="ORF">HMPREF9136_0903</name>
</gene>
<dbReference type="Gene3D" id="3.40.50.1110">
    <property type="entry name" value="SGNH hydrolase"/>
    <property type="match status" value="1"/>
</dbReference>
<accession>F9D225</accession>
<dbReference type="eggNOG" id="COG0726">
    <property type="taxonomic scope" value="Bacteria"/>
</dbReference>
<name>F9D225_PREDD</name>
<comment type="caution">
    <text evidence="3">The sequence shown here is derived from an EMBL/GenBank/DDBJ whole genome shotgun (WGS) entry which is preliminary data.</text>
</comment>
<evidence type="ECO:0000259" key="2">
    <source>
        <dbReference type="Pfam" id="PF03629"/>
    </source>
</evidence>
<protein>
    <submittedName>
        <fullName evidence="3">Polysaccharide deacetylase</fullName>
    </submittedName>
</protein>
<dbReference type="SUPFAM" id="SSF52266">
    <property type="entry name" value="SGNH hydrolase"/>
    <property type="match status" value="1"/>
</dbReference>
<dbReference type="Proteomes" id="UP000007820">
    <property type="component" value="Unassembled WGS sequence"/>
</dbReference>
<organism evidence="3 4">
    <name type="scientific">Prevotella dentalis (strain ATCC 49559 / DSM 3688 / JCM 13448 / NCTC 12043 / ES 2772)</name>
    <name type="common">Mitsuokella dentalis</name>
    <dbReference type="NCBI Taxonomy" id="908937"/>
    <lineage>
        <taxon>Bacteria</taxon>
        <taxon>Pseudomonadati</taxon>
        <taxon>Bacteroidota</taxon>
        <taxon>Bacteroidia</taxon>
        <taxon>Bacteroidales</taxon>
        <taxon>Prevotellaceae</taxon>
        <taxon>Prevotella</taxon>
    </lineage>
</organism>
<dbReference type="STRING" id="908937.Prede_1033"/>
<evidence type="ECO:0000313" key="3">
    <source>
        <dbReference type="EMBL" id="EGQ15843.1"/>
    </source>
</evidence>
<dbReference type="PANTHER" id="PTHR31988">
    <property type="entry name" value="ESTERASE, PUTATIVE (DUF303)-RELATED"/>
    <property type="match status" value="1"/>
</dbReference>
<dbReference type="GO" id="GO:0016788">
    <property type="term" value="F:hydrolase activity, acting on ester bonds"/>
    <property type="evidence" value="ECO:0007669"/>
    <property type="project" value="UniProtKB-ARBA"/>
</dbReference>
<dbReference type="OrthoDB" id="9795554at2"/>
<dbReference type="InterPro" id="IPR052940">
    <property type="entry name" value="Carb_Esterase_6"/>
</dbReference>